<dbReference type="InterPro" id="IPR006139">
    <property type="entry name" value="D-isomer_2_OHA_DH_cat_dom"/>
</dbReference>
<dbReference type="FunFam" id="3.40.50.720:FF:000203">
    <property type="entry name" value="D-3-phosphoglycerate dehydrogenase (SerA)"/>
    <property type="match status" value="1"/>
</dbReference>
<dbReference type="PANTHER" id="PTHR42789:SF1">
    <property type="entry name" value="D-ISOMER SPECIFIC 2-HYDROXYACID DEHYDROGENASE FAMILY PROTEIN (AFU_ORTHOLOGUE AFUA_6G10090)"/>
    <property type="match status" value="1"/>
</dbReference>
<dbReference type="CDD" id="cd12173">
    <property type="entry name" value="PGDH_4"/>
    <property type="match status" value="1"/>
</dbReference>
<gene>
    <name evidence="7" type="ORF">M8C81_24345</name>
</gene>
<reference evidence="7" key="1">
    <citation type="submission" date="2022-05" db="EMBL/GenBank/DDBJ databases">
        <authorList>
            <person name="Yi M."/>
        </authorList>
    </citation>
    <scope>NUCLEOTIDE SEQUENCE</scope>
    <source>
        <strain evidence="7">DS2</strain>
    </source>
</reference>
<dbReference type="SUPFAM" id="SSF52283">
    <property type="entry name" value="Formate/glycerate dehydrogenase catalytic domain-like"/>
    <property type="match status" value="1"/>
</dbReference>
<dbReference type="Pfam" id="PF02826">
    <property type="entry name" value="2-Hacid_dh_C"/>
    <property type="match status" value="1"/>
</dbReference>
<dbReference type="Proteomes" id="UP001202943">
    <property type="component" value="Unassembled WGS sequence"/>
</dbReference>
<sequence length="353" mass="38260">MTGSFKARVCRLDLWINPIFDETLSRNPDVYLDVASSDPYCAATQEALANAHAYHVCAAKDDLPKRWWVHTHLINESPNLLCVSAGGAGYDTVDVDACTKAGIPVVNQAGANAHSVAEHTFALLLAVIKRVVESDRKLRTESGFKREDLMGDEIHGCTIGLVGIGEIGTRTAKIAAGFGLKVLAYDPNVSAEEIRARGAEPVSLDALLNESDFVSLHCPLNAQTRHMIGAEQFEAMKPGSVFISTARGGIHDEVALYKALSSGRLRGAGLDVWEVEPPPHEAPLLSLSNVVATFHTAGVSHGGRRNVARSSAEQILMMIDGVRPPHLLNPEVWERFLKRREEVFSVSMALEPV</sequence>
<evidence type="ECO:0000256" key="1">
    <source>
        <dbReference type="ARBA" id="ARBA00005854"/>
    </source>
</evidence>
<comment type="similarity">
    <text evidence="1 4">Belongs to the D-isomer specific 2-hydroxyacid dehydrogenase family.</text>
</comment>
<evidence type="ECO:0000256" key="2">
    <source>
        <dbReference type="ARBA" id="ARBA00023002"/>
    </source>
</evidence>
<evidence type="ECO:0000313" key="7">
    <source>
        <dbReference type="EMBL" id="MCO1623732.1"/>
    </source>
</evidence>
<reference evidence="7" key="2">
    <citation type="submission" date="2023-08" db="EMBL/GenBank/DDBJ databases">
        <title>Isolation, Identification, Denitrification Characteristics of A Highly Efficient Aerobic Denitrifying Bacterial Strain DS2.</title>
        <authorList>
            <person name="Wang H."/>
        </authorList>
    </citation>
    <scope>NUCLEOTIDE SEQUENCE</scope>
    <source>
        <strain evidence="7">DS2</strain>
    </source>
</reference>
<keyword evidence="3" id="KW-0520">NAD</keyword>
<feature type="domain" description="D-isomer specific 2-hydroxyacid dehydrogenase NAD-binding" evidence="6">
    <location>
        <begin position="121"/>
        <end position="297"/>
    </location>
</feature>
<dbReference type="GO" id="GO:0051287">
    <property type="term" value="F:NAD binding"/>
    <property type="evidence" value="ECO:0007669"/>
    <property type="project" value="InterPro"/>
</dbReference>
<dbReference type="RefSeq" id="WP_252461462.1">
    <property type="nucleotide sequence ID" value="NZ_JAMHFX010000224.1"/>
</dbReference>
<organism evidence="7 8">
    <name type="scientific">Pseudomonas putida</name>
    <name type="common">Arthrobacter siderocapsulatus</name>
    <dbReference type="NCBI Taxonomy" id="303"/>
    <lineage>
        <taxon>Bacteria</taxon>
        <taxon>Pseudomonadati</taxon>
        <taxon>Pseudomonadota</taxon>
        <taxon>Gammaproteobacteria</taxon>
        <taxon>Pseudomonadales</taxon>
        <taxon>Pseudomonadaceae</taxon>
        <taxon>Pseudomonas</taxon>
    </lineage>
</organism>
<dbReference type="InterPro" id="IPR036291">
    <property type="entry name" value="NAD(P)-bd_dom_sf"/>
</dbReference>
<dbReference type="PROSITE" id="PS00670">
    <property type="entry name" value="D_2_HYDROXYACID_DH_2"/>
    <property type="match status" value="1"/>
</dbReference>
<evidence type="ECO:0000259" key="5">
    <source>
        <dbReference type="Pfam" id="PF00389"/>
    </source>
</evidence>
<comment type="caution">
    <text evidence="7">The sequence shown here is derived from an EMBL/GenBank/DDBJ whole genome shotgun (WGS) entry which is preliminary data.</text>
</comment>
<dbReference type="Gene3D" id="3.40.50.720">
    <property type="entry name" value="NAD(P)-binding Rossmann-like Domain"/>
    <property type="match status" value="2"/>
</dbReference>
<dbReference type="Pfam" id="PF00389">
    <property type="entry name" value="2-Hacid_dh"/>
    <property type="match status" value="1"/>
</dbReference>
<dbReference type="PANTHER" id="PTHR42789">
    <property type="entry name" value="D-ISOMER SPECIFIC 2-HYDROXYACID DEHYDROGENASE FAMILY PROTEIN (AFU_ORTHOLOGUE AFUA_6G10090)"/>
    <property type="match status" value="1"/>
</dbReference>
<dbReference type="SUPFAM" id="SSF51735">
    <property type="entry name" value="NAD(P)-binding Rossmann-fold domains"/>
    <property type="match status" value="1"/>
</dbReference>
<dbReference type="GO" id="GO:0016616">
    <property type="term" value="F:oxidoreductase activity, acting on the CH-OH group of donors, NAD or NADP as acceptor"/>
    <property type="evidence" value="ECO:0007669"/>
    <property type="project" value="InterPro"/>
</dbReference>
<evidence type="ECO:0000256" key="4">
    <source>
        <dbReference type="RuleBase" id="RU003719"/>
    </source>
</evidence>
<evidence type="ECO:0000313" key="8">
    <source>
        <dbReference type="Proteomes" id="UP001202943"/>
    </source>
</evidence>
<name>A0AAW5HT86_PSEPU</name>
<dbReference type="AlphaFoldDB" id="A0AAW5HT86"/>
<feature type="domain" description="D-isomer specific 2-hydroxyacid dehydrogenase catalytic" evidence="5">
    <location>
        <begin position="62"/>
        <end position="329"/>
    </location>
</feature>
<dbReference type="InterPro" id="IPR029753">
    <property type="entry name" value="D-isomer_DH_CS"/>
</dbReference>
<keyword evidence="2 4" id="KW-0560">Oxidoreductase</keyword>
<dbReference type="InterPro" id="IPR050857">
    <property type="entry name" value="D-2-hydroxyacid_DH"/>
</dbReference>
<dbReference type="EMBL" id="JAMHFX010000224">
    <property type="protein sequence ID" value="MCO1623732.1"/>
    <property type="molecule type" value="Genomic_DNA"/>
</dbReference>
<evidence type="ECO:0000259" key="6">
    <source>
        <dbReference type="Pfam" id="PF02826"/>
    </source>
</evidence>
<evidence type="ECO:0000256" key="3">
    <source>
        <dbReference type="ARBA" id="ARBA00023027"/>
    </source>
</evidence>
<dbReference type="InterPro" id="IPR006140">
    <property type="entry name" value="D-isomer_DH_NAD-bd"/>
</dbReference>
<accession>A0AAW5HT86</accession>
<proteinExistence type="inferred from homology"/>
<protein>
    <submittedName>
        <fullName evidence="7">Hydroxyacid dehydrogenase</fullName>
    </submittedName>
</protein>